<accession>A0A2A2H2C8</accession>
<feature type="transmembrane region" description="Helical" evidence="1">
    <location>
        <begin position="108"/>
        <end position="128"/>
    </location>
</feature>
<evidence type="ECO:0008006" key="4">
    <source>
        <dbReference type="Google" id="ProtNLM"/>
    </source>
</evidence>
<reference evidence="2 3" key="1">
    <citation type="journal article" date="2017" name="BMC Genomics">
        <title>Genomic analysis of methanogenic archaea reveals a shift towards energy conservation.</title>
        <authorList>
            <person name="Gilmore S.P."/>
            <person name="Henske J.K."/>
            <person name="Sexton J.A."/>
            <person name="Solomon K.V."/>
            <person name="Seppala S."/>
            <person name="Yoo J.I."/>
            <person name="Huyett L.M."/>
            <person name="Pressman A."/>
            <person name="Cogan J.Z."/>
            <person name="Kivenson V."/>
            <person name="Peng X."/>
            <person name="Tan Y."/>
            <person name="Valentine D.L."/>
            <person name="O'Malley M.A."/>
        </authorList>
    </citation>
    <scope>NUCLEOTIDE SEQUENCE [LARGE SCALE GENOMIC DNA]</scope>
    <source>
        <strain evidence="2 3">M.o.H.</strain>
    </source>
</reference>
<dbReference type="AlphaFoldDB" id="A0A2A2H2C8"/>
<evidence type="ECO:0000313" key="2">
    <source>
        <dbReference type="EMBL" id="PAV03548.1"/>
    </source>
</evidence>
<evidence type="ECO:0000313" key="3">
    <source>
        <dbReference type="Proteomes" id="UP000217784"/>
    </source>
</evidence>
<feature type="transmembrane region" description="Helical" evidence="1">
    <location>
        <begin position="71"/>
        <end position="96"/>
    </location>
</feature>
<name>A0A2A2H2C8_METBR</name>
<gene>
    <name evidence="2" type="ORF">ASJ80_00920</name>
</gene>
<dbReference type="EMBL" id="LMVM01000038">
    <property type="protein sequence ID" value="PAV03548.1"/>
    <property type="molecule type" value="Genomic_DNA"/>
</dbReference>
<feature type="transmembrane region" description="Helical" evidence="1">
    <location>
        <begin position="7"/>
        <end position="29"/>
    </location>
</feature>
<organism evidence="2 3">
    <name type="scientific">Methanobacterium bryantii</name>
    <dbReference type="NCBI Taxonomy" id="2161"/>
    <lineage>
        <taxon>Archaea</taxon>
        <taxon>Methanobacteriati</taxon>
        <taxon>Methanobacteriota</taxon>
        <taxon>Methanomada group</taxon>
        <taxon>Methanobacteria</taxon>
        <taxon>Methanobacteriales</taxon>
        <taxon>Methanobacteriaceae</taxon>
        <taxon>Methanobacterium</taxon>
    </lineage>
</organism>
<proteinExistence type="predicted"/>
<feature type="transmembrane region" description="Helical" evidence="1">
    <location>
        <begin position="234"/>
        <end position="251"/>
    </location>
</feature>
<feature type="transmembrane region" description="Helical" evidence="1">
    <location>
        <begin position="272"/>
        <end position="290"/>
    </location>
</feature>
<feature type="transmembrane region" description="Helical" evidence="1">
    <location>
        <begin position="41"/>
        <end position="59"/>
    </location>
</feature>
<feature type="transmembrane region" description="Helical" evidence="1">
    <location>
        <begin position="140"/>
        <end position="159"/>
    </location>
</feature>
<sequence length="331" mass="37816">MRNFKKFQYSVVAGLILIISYIAISVILNDNPYLQQTVSDLLSILINFTAAFCLVYASYKSRIYGKQITYAWLLLALAQFLYAVGDIIWTFIELFLHTAPFPSLADDLYLLYYVLFATGLILLSRPLISTEKIYKTILDIGIILTSAVLIFWTTLALPITANSFLPLSLTLYYIIRDFVLFFLVLNLTLRQPTEKMRDPFLLLLGGISAYIITDTVFSYFFLNGIYVSGSLVDIGWIIAFILIGHAGIVQGNNVNKIEIMDNKRPKHVISSFIPLLWVSTALFMLIWGYYNLPPSNFANVQLRFVIFIILVLIRYLMSILEKKGLFNTLKR</sequence>
<feature type="transmembrane region" description="Helical" evidence="1">
    <location>
        <begin position="201"/>
        <end position="222"/>
    </location>
</feature>
<protein>
    <recommendedName>
        <fullName evidence="4">Histidine kinase N-terminal 7TM region domain-containing protein</fullName>
    </recommendedName>
</protein>
<keyword evidence="1" id="KW-1133">Transmembrane helix</keyword>
<comment type="caution">
    <text evidence="2">The sequence shown here is derived from an EMBL/GenBank/DDBJ whole genome shotgun (WGS) entry which is preliminary data.</text>
</comment>
<keyword evidence="3" id="KW-1185">Reference proteome</keyword>
<feature type="transmembrane region" description="Helical" evidence="1">
    <location>
        <begin position="302"/>
        <end position="320"/>
    </location>
</feature>
<keyword evidence="1" id="KW-0472">Membrane</keyword>
<evidence type="ECO:0000256" key="1">
    <source>
        <dbReference type="SAM" id="Phobius"/>
    </source>
</evidence>
<keyword evidence="1" id="KW-0812">Transmembrane</keyword>
<dbReference type="Proteomes" id="UP000217784">
    <property type="component" value="Unassembled WGS sequence"/>
</dbReference>
<feature type="transmembrane region" description="Helical" evidence="1">
    <location>
        <begin position="171"/>
        <end position="189"/>
    </location>
</feature>